<evidence type="ECO:0000256" key="9">
    <source>
        <dbReference type="ARBA" id="ARBA00022833"/>
    </source>
</evidence>
<dbReference type="EMBL" id="LBSM01000001">
    <property type="protein sequence ID" value="KKQ18832.1"/>
    <property type="molecule type" value="Genomic_DNA"/>
</dbReference>
<dbReference type="InterPro" id="IPR008915">
    <property type="entry name" value="Peptidase_M50"/>
</dbReference>
<evidence type="ECO:0000256" key="13">
    <source>
        <dbReference type="SAM" id="Phobius"/>
    </source>
</evidence>
<keyword evidence="8" id="KW-0378">Hydrolase</keyword>
<dbReference type="InterPro" id="IPR044537">
    <property type="entry name" value="Rip2-like"/>
</dbReference>
<keyword evidence="5" id="KW-0645">Protease</keyword>
<evidence type="ECO:0000256" key="1">
    <source>
        <dbReference type="ARBA" id="ARBA00001947"/>
    </source>
</evidence>
<keyword evidence="11" id="KW-0482">Metalloprotease</keyword>
<sequence length="210" mass="23439">MIILLLFQSPLHFVAIILALLVAITFHEFTHAWVANLYGDPTAKLMGRVSLNPLAHLDLYGSIFLVLVGFGWGKPVMVNSSNFKNPKLDNLTVSLAGPMSNLLLAIVFGLILRFLPLPDPIGLFVTALVFFNLILMIFNFLPIPPLDGSKILALFVSEQTFMFLQQFGMFILLFVVFFTGLIPLIEAKVIINFFNILTNKPALLNMLLFI</sequence>
<comment type="cofactor">
    <cofactor evidence="1">
        <name>Zn(2+)</name>
        <dbReference type="ChEBI" id="CHEBI:29105"/>
    </cofactor>
</comment>
<dbReference type="GO" id="GO:0005886">
    <property type="term" value="C:plasma membrane"/>
    <property type="evidence" value="ECO:0007669"/>
    <property type="project" value="UniProtKB-SubCell"/>
</dbReference>
<evidence type="ECO:0000256" key="4">
    <source>
        <dbReference type="ARBA" id="ARBA00022475"/>
    </source>
</evidence>
<evidence type="ECO:0000256" key="3">
    <source>
        <dbReference type="ARBA" id="ARBA00007931"/>
    </source>
</evidence>
<dbReference type="AlphaFoldDB" id="A0A0G0FLY2"/>
<keyword evidence="4" id="KW-1003">Cell membrane</keyword>
<keyword evidence="7" id="KW-0479">Metal-binding</keyword>
<proteinExistence type="inferred from homology"/>
<evidence type="ECO:0000259" key="14">
    <source>
        <dbReference type="Pfam" id="PF02163"/>
    </source>
</evidence>
<comment type="similarity">
    <text evidence="3">Belongs to the peptidase M50B family.</text>
</comment>
<reference evidence="15 16" key="1">
    <citation type="journal article" date="2015" name="Nature">
        <title>rRNA introns, odd ribosomes, and small enigmatic genomes across a large radiation of phyla.</title>
        <authorList>
            <person name="Brown C.T."/>
            <person name="Hug L.A."/>
            <person name="Thomas B.C."/>
            <person name="Sharon I."/>
            <person name="Castelle C.J."/>
            <person name="Singh A."/>
            <person name="Wilkins M.J."/>
            <person name="Williams K.H."/>
            <person name="Banfield J.F."/>
        </authorList>
    </citation>
    <scope>NUCLEOTIDE SEQUENCE [LARGE SCALE GENOMIC DNA]</scope>
</reference>
<comment type="subcellular location">
    <subcellularLocation>
        <location evidence="2">Cell membrane</location>
        <topology evidence="2">Multi-pass membrane protein</topology>
    </subcellularLocation>
</comment>
<feature type="transmembrane region" description="Helical" evidence="13">
    <location>
        <begin position="163"/>
        <end position="185"/>
    </location>
</feature>
<evidence type="ECO:0000256" key="10">
    <source>
        <dbReference type="ARBA" id="ARBA00022989"/>
    </source>
</evidence>
<dbReference type="Pfam" id="PF02163">
    <property type="entry name" value="Peptidase_M50"/>
    <property type="match status" value="2"/>
</dbReference>
<feature type="transmembrane region" description="Helical" evidence="13">
    <location>
        <begin position="93"/>
        <end position="115"/>
    </location>
</feature>
<evidence type="ECO:0000256" key="11">
    <source>
        <dbReference type="ARBA" id="ARBA00023049"/>
    </source>
</evidence>
<accession>A0A0G0FLY2</accession>
<dbReference type="InterPro" id="IPR052348">
    <property type="entry name" value="Metallopeptidase_M50B"/>
</dbReference>
<evidence type="ECO:0000256" key="7">
    <source>
        <dbReference type="ARBA" id="ARBA00022723"/>
    </source>
</evidence>
<feature type="domain" description="Peptidase M50" evidence="14">
    <location>
        <begin position="124"/>
        <end position="175"/>
    </location>
</feature>
<keyword evidence="10 13" id="KW-1133">Transmembrane helix</keyword>
<evidence type="ECO:0000256" key="5">
    <source>
        <dbReference type="ARBA" id="ARBA00022670"/>
    </source>
</evidence>
<feature type="transmembrane region" description="Helical" evidence="13">
    <location>
        <begin position="122"/>
        <end position="143"/>
    </location>
</feature>
<dbReference type="PANTHER" id="PTHR35864:SF1">
    <property type="entry name" value="ZINC METALLOPROTEASE YWHC-RELATED"/>
    <property type="match status" value="1"/>
</dbReference>
<feature type="transmembrane region" description="Helical" evidence="13">
    <location>
        <begin position="12"/>
        <end position="34"/>
    </location>
</feature>
<keyword evidence="6 13" id="KW-0812">Transmembrane</keyword>
<dbReference type="CDD" id="cd06158">
    <property type="entry name" value="S2P-M50_like_1"/>
    <property type="match status" value="1"/>
</dbReference>
<evidence type="ECO:0000256" key="12">
    <source>
        <dbReference type="ARBA" id="ARBA00023136"/>
    </source>
</evidence>
<evidence type="ECO:0000256" key="6">
    <source>
        <dbReference type="ARBA" id="ARBA00022692"/>
    </source>
</evidence>
<dbReference type="Proteomes" id="UP000034508">
    <property type="component" value="Unassembled WGS sequence"/>
</dbReference>
<dbReference type="GO" id="GO:0006508">
    <property type="term" value="P:proteolysis"/>
    <property type="evidence" value="ECO:0007669"/>
    <property type="project" value="UniProtKB-KW"/>
</dbReference>
<name>A0A0G0FLY2_9BACT</name>
<feature type="transmembrane region" description="Helical" evidence="13">
    <location>
        <begin position="54"/>
        <end position="73"/>
    </location>
</feature>
<comment type="caution">
    <text evidence="15">The sequence shown here is derived from an EMBL/GenBank/DDBJ whole genome shotgun (WGS) entry which is preliminary data.</text>
</comment>
<feature type="domain" description="Peptidase M50" evidence="14">
    <location>
        <begin position="16"/>
        <end position="115"/>
    </location>
</feature>
<evidence type="ECO:0000313" key="16">
    <source>
        <dbReference type="Proteomes" id="UP000034508"/>
    </source>
</evidence>
<evidence type="ECO:0000313" key="15">
    <source>
        <dbReference type="EMBL" id="KKQ18832.1"/>
    </source>
</evidence>
<protein>
    <submittedName>
        <fullName evidence="15">Peptidase M50</fullName>
    </submittedName>
</protein>
<organism evidence="15 16">
    <name type="scientific">Berkelbacteria bacterium GW2011_GWA1_36_9</name>
    <dbReference type="NCBI Taxonomy" id="1618331"/>
    <lineage>
        <taxon>Bacteria</taxon>
        <taxon>Candidatus Berkelbacteria</taxon>
    </lineage>
</organism>
<gene>
    <name evidence="15" type="ORF">US31_C0001G0019</name>
</gene>
<keyword evidence="9" id="KW-0862">Zinc</keyword>
<evidence type="ECO:0000256" key="8">
    <source>
        <dbReference type="ARBA" id="ARBA00022801"/>
    </source>
</evidence>
<dbReference type="PANTHER" id="PTHR35864">
    <property type="entry name" value="ZINC METALLOPROTEASE MJ0611-RELATED"/>
    <property type="match status" value="1"/>
</dbReference>
<keyword evidence="12 13" id="KW-0472">Membrane</keyword>
<evidence type="ECO:0000256" key="2">
    <source>
        <dbReference type="ARBA" id="ARBA00004651"/>
    </source>
</evidence>
<dbReference type="GO" id="GO:0046872">
    <property type="term" value="F:metal ion binding"/>
    <property type="evidence" value="ECO:0007669"/>
    <property type="project" value="UniProtKB-KW"/>
</dbReference>
<dbReference type="GO" id="GO:0008237">
    <property type="term" value="F:metallopeptidase activity"/>
    <property type="evidence" value="ECO:0007669"/>
    <property type="project" value="UniProtKB-KW"/>
</dbReference>